<dbReference type="EMBL" id="UYJE01007001">
    <property type="protein sequence ID" value="VDI50909.1"/>
    <property type="molecule type" value="Genomic_DNA"/>
</dbReference>
<gene>
    <name evidence="1" type="ORF">MGAL_10B063289</name>
</gene>
<comment type="caution">
    <text evidence="1">The sequence shown here is derived from an EMBL/GenBank/DDBJ whole genome shotgun (WGS) entry which is preliminary data.</text>
</comment>
<sequence>MGDIALDHIMLFSGECGKYGEYSIGPYHVVSGDGKYGDIALTNIMLFSGEWVSIGDIAWTIYGVFGECAKRKYDAQQNRSEVRWGTSVEPSSMLTHDCLSLLAGK</sequence>
<dbReference type="AlphaFoldDB" id="A0A8B6FIU4"/>
<evidence type="ECO:0000313" key="2">
    <source>
        <dbReference type="Proteomes" id="UP000596742"/>
    </source>
</evidence>
<reference evidence="1" key="1">
    <citation type="submission" date="2018-11" db="EMBL/GenBank/DDBJ databases">
        <authorList>
            <person name="Alioto T."/>
            <person name="Alioto T."/>
        </authorList>
    </citation>
    <scope>NUCLEOTIDE SEQUENCE</scope>
</reference>
<keyword evidence="2" id="KW-1185">Reference proteome</keyword>
<name>A0A8B6FIU4_MYTGA</name>
<dbReference type="Proteomes" id="UP000596742">
    <property type="component" value="Unassembled WGS sequence"/>
</dbReference>
<organism evidence="1 2">
    <name type="scientific">Mytilus galloprovincialis</name>
    <name type="common">Mediterranean mussel</name>
    <dbReference type="NCBI Taxonomy" id="29158"/>
    <lineage>
        <taxon>Eukaryota</taxon>
        <taxon>Metazoa</taxon>
        <taxon>Spiralia</taxon>
        <taxon>Lophotrochozoa</taxon>
        <taxon>Mollusca</taxon>
        <taxon>Bivalvia</taxon>
        <taxon>Autobranchia</taxon>
        <taxon>Pteriomorphia</taxon>
        <taxon>Mytilida</taxon>
        <taxon>Mytiloidea</taxon>
        <taxon>Mytilidae</taxon>
        <taxon>Mytilinae</taxon>
        <taxon>Mytilus</taxon>
    </lineage>
</organism>
<protein>
    <submittedName>
        <fullName evidence="1">Uncharacterized protein</fullName>
    </submittedName>
</protein>
<accession>A0A8B6FIU4</accession>
<proteinExistence type="predicted"/>
<evidence type="ECO:0000313" key="1">
    <source>
        <dbReference type="EMBL" id="VDI50909.1"/>
    </source>
</evidence>